<dbReference type="AlphaFoldDB" id="A0A8A3P1D8"/>
<dbReference type="EMBL" id="CP063405">
    <property type="protein sequence ID" value="QSZ28611.1"/>
    <property type="molecule type" value="Genomic_DNA"/>
</dbReference>
<organism evidence="1 2">
    <name type="scientific">Monilinia vaccinii-corymbosi</name>
    <dbReference type="NCBI Taxonomy" id="61207"/>
    <lineage>
        <taxon>Eukaryota</taxon>
        <taxon>Fungi</taxon>
        <taxon>Dikarya</taxon>
        <taxon>Ascomycota</taxon>
        <taxon>Pezizomycotina</taxon>
        <taxon>Leotiomycetes</taxon>
        <taxon>Helotiales</taxon>
        <taxon>Sclerotiniaceae</taxon>
        <taxon>Monilinia</taxon>
    </lineage>
</organism>
<dbReference type="OrthoDB" id="3539378at2759"/>
<keyword evidence="2" id="KW-1185">Reference proteome</keyword>
<evidence type="ECO:0000313" key="2">
    <source>
        <dbReference type="Proteomes" id="UP000672032"/>
    </source>
</evidence>
<sequence length="81" mass="9051">MQKLFIKQNRLVKPKIVQESTNRLNISIQPCAVSICTISIRAVSIRAISIYAVSIRAVSIHAISICVPFAQQTFYLGSRFV</sequence>
<proteinExistence type="predicted"/>
<protein>
    <submittedName>
        <fullName evidence="1">Uncharacterized protein</fullName>
    </submittedName>
</protein>
<accession>A0A8A3P1D8</accession>
<name>A0A8A3P1D8_9HELO</name>
<reference evidence="1" key="1">
    <citation type="submission" date="2020-10" db="EMBL/GenBank/DDBJ databases">
        <title>Genome Sequence of Monilinia vaccinii-corymbosi Sheds Light on Mummy Berry Disease Infection of Blueberry and Mating Type.</title>
        <authorList>
            <person name="Yow A.G."/>
            <person name="Zhang Y."/>
            <person name="Bansal K."/>
            <person name="Eacker S.M."/>
            <person name="Sullivan S."/>
            <person name="Liachko I."/>
            <person name="Cubeta M.A."/>
            <person name="Rollins J.A."/>
            <person name="Ashrafi H."/>
        </authorList>
    </citation>
    <scope>NUCLEOTIDE SEQUENCE</scope>
    <source>
        <strain evidence="1">RL-1</strain>
    </source>
</reference>
<evidence type="ECO:0000313" key="1">
    <source>
        <dbReference type="EMBL" id="QSZ28611.1"/>
    </source>
</evidence>
<gene>
    <name evidence="1" type="ORF">DSL72_003110</name>
</gene>
<dbReference type="Proteomes" id="UP000672032">
    <property type="component" value="Chromosome 1"/>
</dbReference>